<dbReference type="Pfam" id="PF00096">
    <property type="entry name" value="zf-C2H2"/>
    <property type="match status" value="3"/>
</dbReference>
<evidence type="ECO:0000259" key="13">
    <source>
        <dbReference type="PROSITE" id="PS50157"/>
    </source>
</evidence>
<feature type="domain" description="C2H2-type" evidence="13">
    <location>
        <begin position="659"/>
        <end position="683"/>
    </location>
</feature>
<organism evidence="14 15">
    <name type="scientific">Latimeria chalumnae</name>
    <name type="common">Coelacanth</name>
    <dbReference type="NCBI Taxonomy" id="7897"/>
    <lineage>
        <taxon>Eukaryota</taxon>
        <taxon>Metazoa</taxon>
        <taxon>Chordata</taxon>
        <taxon>Craniata</taxon>
        <taxon>Vertebrata</taxon>
        <taxon>Euteleostomi</taxon>
        <taxon>Coelacanthiformes</taxon>
        <taxon>Coelacanthidae</taxon>
        <taxon>Latimeria</taxon>
    </lineage>
</organism>
<evidence type="ECO:0000256" key="9">
    <source>
        <dbReference type="ARBA" id="ARBA00023163"/>
    </source>
</evidence>
<accession>H3A2C7</accession>
<dbReference type="Proteomes" id="UP000008672">
    <property type="component" value="Unassembled WGS sequence"/>
</dbReference>
<evidence type="ECO:0000256" key="3">
    <source>
        <dbReference type="ARBA" id="ARBA00022723"/>
    </source>
</evidence>
<dbReference type="GO" id="GO:0003700">
    <property type="term" value="F:DNA-binding transcription factor activity"/>
    <property type="evidence" value="ECO:0007669"/>
    <property type="project" value="TreeGrafter"/>
</dbReference>
<evidence type="ECO:0000313" key="15">
    <source>
        <dbReference type="Proteomes" id="UP000008672"/>
    </source>
</evidence>
<dbReference type="PANTHER" id="PTHR45993:SF6">
    <property type="entry name" value="C2H2-TYPE DOMAIN-CONTAINING PROTEIN"/>
    <property type="match status" value="1"/>
</dbReference>
<dbReference type="GO" id="GO:0005634">
    <property type="term" value="C:nucleus"/>
    <property type="evidence" value="ECO:0007669"/>
    <property type="project" value="UniProtKB-SubCell"/>
</dbReference>
<evidence type="ECO:0000256" key="11">
    <source>
        <dbReference type="PROSITE-ProRule" id="PRU00042"/>
    </source>
</evidence>
<dbReference type="FunFam" id="3.30.160.60:FF:000055">
    <property type="entry name" value="B-cell lymphoma/leukemia 11A isoform X1"/>
    <property type="match status" value="1"/>
</dbReference>
<feature type="domain" description="C2H2-type" evidence="13">
    <location>
        <begin position="629"/>
        <end position="651"/>
    </location>
</feature>
<feature type="domain" description="C2H2-type" evidence="13">
    <location>
        <begin position="92"/>
        <end position="115"/>
    </location>
</feature>
<evidence type="ECO:0000256" key="8">
    <source>
        <dbReference type="ARBA" id="ARBA00023015"/>
    </source>
</evidence>
<dbReference type="GO" id="GO:0000978">
    <property type="term" value="F:RNA polymerase II cis-regulatory region sequence-specific DNA binding"/>
    <property type="evidence" value="ECO:0007669"/>
    <property type="project" value="TreeGrafter"/>
</dbReference>
<evidence type="ECO:0000256" key="6">
    <source>
        <dbReference type="ARBA" id="ARBA00022833"/>
    </source>
</evidence>
<dbReference type="InParanoid" id="H3A2C7"/>
<keyword evidence="4" id="KW-0677">Repeat</keyword>
<keyword evidence="5 11" id="KW-0863">Zinc-finger</keyword>
<keyword evidence="2" id="KW-1017">Isopeptide bond</keyword>
<feature type="domain" description="C2H2-type" evidence="13">
    <location>
        <begin position="601"/>
        <end position="628"/>
    </location>
</feature>
<evidence type="ECO:0000313" key="14">
    <source>
        <dbReference type="Ensembl" id="ENSLACP00000003798.1"/>
    </source>
</evidence>
<evidence type="ECO:0000256" key="10">
    <source>
        <dbReference type="ARBA" id="ARBA00023242"/>
    </source>
</evidence>
<keyword evidence="3" id="KW-0479">Metal-binding</keyword>
<comment type="subcellular location">
    <subcellularLocation>
        <location evidence="1">Nucleus</location>
    </subcellularLocation>
</comment>
<dbReference type="InterPro" id="IPR036236">
    <property type="entry name" value="Znf_C2H2_sf"/>
</dbReference>
<name>H3A2C7_LATCH</name>
<dbReference type="EMBL" id="AFYH01174387">
    <property type="status" value="NOT_ANNOTATED_CDS"/>
    <property type="molecule type" value="Genomic_DNA"/>
</dbReference>
<evidence type="ECO:0000256" key="1">
    <source>
        <dbReference type="ARBA" id="ARBA00004123"/>
    </source>
</evidence>
<dbReference type="InterPro" id="IPR057448">
    <property type="entry name" value="BCL-11A_Znf_CCHC"/>
</dbReference>
<evidence type="ECO:0000256" key="7">
    <source>
        <dbReference type="ARBA" id="ARBA00022843"/>
    </source>
</evidence>
<dbReference type="EMBL" id="AFYH01174386">
    <property type="status" value="NOT_ANNOTATED_CDS"/>
    <property type="molecule type" value="Genomic_DNA"/>
</dbReference>
<dbReference type="eggNOG" id="KOG1721">
    <property type="taxonomic scope" value="Eukaryota"/>
</dbReference>
<dbReference type="Ensembl" id="ENSLACT00000003833.1">
    <property type="protein sequence ID" value="ENSLACP00000003798.1"/>
    <property type="gene ID" value="ENSLACG00000003385.1"/>
</dbReference>
<protein>
    <recommendedName>
        <fullName evidence="13">C2H2-type domain-containing protein</fullName>
    </recommendedName>
</protein>
<dbReference type="Gene3D" id="3.30.160.60">
    <property type="entry name" value="Classic Zinc Finger"/>
    <property type="match status" value="2"/>
</dbReference>
<dbReference type="EMBL" id="AFYH01174385">
    <property type="status" value="NOT_ANNOTATED_CDS"/>
    <property type="molecule type" value="Genomic_DNA"/>
</dbReference>
<dbReference type="PROSITE" id="PS50157">
    <property type="entry name" value="ZINC_FINGER_C2H2_2"/>
    <property type="match status" value="4"/>
</dbReference>
<keyword evidence="10" id="KW-0539">Nucleus</keyword>
<dbReference type="FunFam" id="3.30.160.60:FF:000046">
    <property type="entry name" value="Putative B-cell lymphoma/leukemia 11A"/>
    <property type="match status" value="1"/>
</dbReference>
<dbReference type="InterPro" id="IPR013087">
    <property type="entry name" value="Znf_C2H2_type"/>
</dbReference>
<dbReference type="AlphaFoldDB" id="H3A2C7"/>
<reference evidence="14" key="2">
    <citation type="submission" date="2025-08" db="UniProtKB">
        <authorList>
            <consortium name="Ensembl"/>
        </authorList>
    </citation>
    <scope>IDENTIFICATION</scope>
</reference>
<reference evidence="14" key="3">
    <citation type="submission" date="2025-09" db="UniProtKB">
        <authorList>
            <consortium name="Ensembl"/>
        </authorList>
    </citation>
    <scope>IDENTIFICATION</scope>
</reference>
<keyword evidence="7" id="KW-0832">Ubl conjugation</keyword>
<dbReference type="Pfam" id="PF25491">
    <property type="entry name" value="CCHC_BCL-11A"/>
    <property type="match status" value="1"/>
</dbReference>
<dbReference type="STRING" id="7897.ENSLACP00000003798"/>
<keyword evidence="8" id="KW-0805">Transcription regulation</keyword>
<evidence type="ECO:0000256" key="4">
    <source>
        <dbReference type="ARBA" id="ARBA00022737"/>
    </source>
</evidence>
<feature type="region of interest" description="Disordered" evidence="12">
    <location>
        <begin position="376"/>
        <end position="400"/>
    </location>
</feature>
<dbReference type="OMA" id="NASETHC"/>
<sequence>DLLTCGQCGCSFPLDHILRFIEHKKAQCNGDDCFQNVGSRGQSPSPTWLAGICIYIEVVEEVKKESLLSGTIHPDNPPKEENITDEIEPAWFTCRMCKDVFTRAWSLLHHAQNMHGLQIYLDSEATNLPPTQMIILSSSPELLRQSVNISSDSVVSTSYPNMMKRSQLFSSGKNASETHCLPSVSHVFTSQQPEMSHSDEEPFSQLPYAPNMETLDLHSTSSQEQPLIVTNGFYELTGSSFNGESTSSCPDNALQLAETGTLSPFCQKSLPPLNEDSCQHKRKAVLSSKVVQPKNSVTMHQRSCTDESPHQCPFSDHAYTHANKLKRHLKTHRTKVKGLTWKISQITAATTKQRNDRNNHKMYDMERVTNQNNVSNTTLAKEEMEGRGGEQEAQGDSDLRMTPLLDQQDAPNKKDQSMEQQLSSLQAICLYEKIKSKLYTPKRAMLSPKTSSSLNKDGLQHFVRNRLKGTVGHRVFDESVPAQFVSPQSSNLSSSQNLLNSVTEQIQWEKESEGVTSLQTSAPKLVSSHWLARHVMNSANSISFAIENPAKITVDHKNCHMPVATEEDSSEETRSSESGFVSKNCTSKQNGVDRTKSIPSESCEFCGKVFKNSSNLKVHRRTHTGERPYQCGLCSYACAQSSKLTRHMKTHLQSGRAAYRCEVCNIPFSVYSTLERHKKKSHS</sequence>
<dbReference type="GO" id="GO:0008270">
    <property type="term" value="F:zinc ion binding"/>
    <property type="evidence" value="ECO:0007669"/>
    <property type="project" value="UniProtKB-KW"/>
</dbReference>
<proteinExistence type="predicted"/>
<feature type="compositionally biased region" description="Basic and acidic residues" evidence="12">
    <location>
        <begin position="380"/>
        <end position="390"/>
    </location>
</feature>
<evidence type="ECO:0000256" key="2">
    <source>
        <dbReference type="ARBA" id="ARBA00022499"/>
    </source>
</evidence>
<evidence type="ECO:0000256" key="5">
    <source>
        <dbReference type="ARBA" id="ARBA00022771"/>
    </source>
</evidence>
<reference evidence="15" key="1">
    <citation type="submission" date="2011-08" db="EMBL/GenBank/DDBJ databases">
        <title>The draft genome of Latimeria chalumnae.</title>
        <authorList>
            <person name="Di Palma F."/>
            <person name="Alfoldi J."/>
            <person name="Johnson J."/>
            <person name="Berlin A."/>
            <person name="Gnerre S."/>
            <person name="Jaffe D."/>
            <person name="MacCallum I."/>
            <person name="Young S."/>
            <person name="Walker B.J."/>
            <person name="Lander E."/>
            <person name="Lindblad-Toh K."/>
        </authorList>
    </citation>
    <scope>NUCLEOTIDE SEQUENCE [LARGE SCALE GENOMIC DNA]</scope>
    <source>
        <strain evidence="15">Wild caught</strain>
    </source>
</reference>
<keyword evidence="9" id="KW-0804">Transcription</keyword>
<evidence type="ECO:0000256" key="12">
    <source>
        <dbReference type="SAM" id="MobiDB-lite"/>
    </source>
</evidence>
<dbReference type="InterPro" id="IPR051497">
    <property type="entry name" value="Dev/Hematopoietic_TF"/>
</dbReference>
<dbReference type="PROSITE" id="PS00028">
    <property type="entry name" value="ZINC_FINGER_C2H2_1"/>
    <property type="match status" value="4"/>
</dbReference>
<dbReference type="SUPFAM" id="SSF57667">
    <property type="entry name" value="beta-beta-alpha zinc fingers"/>
    <property type="match status" value="3"/>
</dbReference>
<dbReference type="GeneTree" id="ENSGT00940000160667"/>
<keyword evidence="6" id="KW-0862">Zinc</keyword>
<dbReference type="PANTHER" id="PTHR45993">
    <property type="entry name" value="B-CELL LYMPHOMA/LEUKEMIA 11"/>
    <property type="match status" value="1"/>
</dbReference>
<dbReference type="GO" id="GO:0006357">
    <property type="term" value="P:regulation of transcription by RNA polymerase II"/>
    <property type="evidence" value="ECO:0007669"/>
    <property type="project" value="TreeGrafter"/>
</dbReference>
<dbReference type="SMART" id="SM00355">
    <property type="entry name" value="ZnF_C2H2"/>
    <property type="match status" value="5"/>
</dbReference>
<keyword evidence="15" id="KW-1185">Reference proteome</keyword>